<dbReference type="PANTHER" id="PTHR30349">
    <property type="entry name" value="PHAGE INTEGRASE-RELATED"/>
    <property type="match status" value="1"/>
</dbReference>
<dbReference type="InterPro" id="IPR002104">
    <property type="entry name" value="Integrase_catalytic"/>
</dbReference>
<dbReference type="SUPFAM" id="SSF56349">
    <property type="entry name" value="DNA breaking-rejoining enzymes"/>
    <property type="match status" value="1"/>
</dbReference>
<evidence type="ECO:0000313" key="4">
    <source>
        <dbReference type="Proteomes" id="UP001597034"/>
    </source>
</evidence>
<dbReference type="AlphaFoldDB" id="A0ABD6DFQ5"/>
<sequence length="204" mass="23224">MPPSTDSKQQATVWLKPEQVEAMRNHIVRDSRSVLKQRNDSLIQFLYDTGLRVGEGMQVDTEHLDMDEGVLGLPAGLQKDYPTDGSPTYTEIELAEETTRVLDQYLSNRWKASPALFPSLQSERMTTEAVRGVVRQAAEAAKVQPHTVRGRGEPTDVTPHTLRHSVAYRMLNHEDGNTLYNVRNRLRHATIQTTEKVYDHFDRV</sequence>
<evidence type="ECO:0000313" key="3">
    <source>
        <dbReference type="EMBL" id="MFD1644665.1"/>
    </source>
</evidence>
<dbReference type="PROSITE" id="PS51898">
    <property type="entry name" value="TYR_RECOMBINASE"/>
    <property type="match status" value="1"/>
</dbReference>
<name>A0ABD6DFQ5_9EURY</name>
<organism evidence="3 4">
    <name type="scientific">Haloarchaeobius litoreus</name>
    <dbReference type="NCBI Taxonomy" id="755306"/>
    <lineage>
        <taxon>Archaea</taxon>
        <taxon>Methanobacteriati</taxon>
        <taxon>Methanobacteriota</taxon>
        <taxon>Stenosarchaea group</taxon>
        <taxon>Halobacteria</taxon>
        <taxon>Halobacteriales</taxon>
        <taxon>Halorubellaceae</taxon>
        <taxon>Haloarchaeobius</taxon>
    </lineage>
</organism>
<dbReference type="Proteomes" id="UP001597034">
    <property type="component" value="Unassembled WGS sequence"/>
</dbReference>
<dbReference type="GO" id="GO:0006310">
    <property type="term" value="P:DNA recombination"/>
    <property type="evidence" value="ECO:0007669"/>
    <property type="project" value="UniProtKB-KW"/>
</dbReference>
<dbReference type="InterPro" id="IPR013762">
    <property type="entry name" value="Integrase-like_cat_sf"/>
</dbReference>
<feature type="domain" description="Tyr recombinase" evidence="2">
    <location>
        <begin position="10"/>
        <end position="204"/>
    </location>
</feature>
<evidence type="ECO:0000256" key="1">
    <source>
        <dbReference type="ARBA" id="ARBA00023172"/>
    </source>
</evidence>
<reference evidence="3 4" key="1">
    <citation type="journal article" date="2019" name="Int. J. Syst. Evol. Microbiol.">
        <title>The Global Catalogue of Microorganisms (GCM) 10K type strain sequencing project: providing services to taxonomists for standard genome sequencing and annotation.</title>
        <authorList>
            <consortium name="The Broad Institute Genomics Platform"/>
            <consortium name="The Broad Institute Genome Sequencing Center for Infectious Disease"/>
            <person name="Wu L."/>
            <person name="Ma J."/>
        </authorList>
    </citation>
    <scope>NUCLEOTIDE SEQUENCE [LARGE SCALE GENOMIC DNA]</scope>
    <source>
        <strain evidence="3 4">CGMCC 1.10390</strain>
    </source>
</reference>
<keyword evidence="1" id="KW-0233">DNA recombination</keyword>
<keyword evidence="4" id="KW-1185">Reference proteome</keyword>
<gene>
    <name evidence="3" type="ORF">ACFSBL_03120</name>
</gene>
<comment type="caution">
    <text evidence="3">The sequence shown here is derived from an EMBL/GenBank/DDBJ whole genome shotgun (WGS) entry which is preliminary data.</text>
</comment>
<proteinExistence type="predicted"/>
<dbReference type="Pfam" id="PF00589">
    <property type="entry name" value="Phage_integrase"/>
    <property type="match status" value="1"/>
</dbReference>
<dbReference type="PANTHER" id="PTHR30349:SF81">
    <property type="entry name" value="TYROSINE RECOMBINASE XERC"/>
    <property type="match status" value="1"/>
</dbReference>
<dbReference type="InterPro" id="IPR011010">
    <property type="entry name" value="DNA_brk_join_enz"/>
</dbReference>
<dbReference type="EMBL" id="JBHUDO010000001">
    <property type="protein sequence ID" value="MFD1644665.1"/>
    <property type="molecule type" value="Genomic_DNA"/>
</dbReference>
<dbReference type="RefSeq" id="WP_256399924.1">
    <property type="nucleotide sequence ID" value="NZ_JANHJR010000002.1"/>
</dbReference>
<accession>A0ABD6DFQ5</accession>
<protein>
    <submittedName>
        <fullName evidence="3">Tyrosine-type recombinase/integrase</fullName>
    </submittedName>
</protein>
<dbReference type="Gene3D" id="1.10.443.10">
    <property type="entry name" value="Intergrase catalytic core"/>
    <property type="match status" value="1"/>
</dbReference>
<dbReference type="InterPro" id="IPR050090">
    <property type="entry name" value="Tyrosine_recombinase_XerCD"/>
</dbReference>
<evidence type="ECO:0000259" key="2">
    <source>
        <dbReference type="PROSITE" id="PS51898"/>
    </source>
</evidence>
<dbReference type="CDD" id="cd00397">
    <property type="entry name" value="DNA_BRE_C"/>
    <property type="match status" value="1"/>
</dbReference>